<feature type="compositionally biased region" description="Polar residues" evidence="2">
    <location>
        <begin position="125"/>
        <end position="136"/>
    </location>
</feature>
<keyword evidence="1" id="KW-0862">Zinc</keyword>
<keyword evidence="1" id="KW-0479">Metal-binding</keyword>
<feature type="domain" description="C2H2-type" evidence="3">
    <location>
        <begin position="303"/>
        <end position="333"/>
    </location>
</feature>
<dbReference type="PROSITE" id="PS00028">
    <property type="entry name" value="ZINC_FINGER_C2H2_1"/>
    <property type="match status" value="1"/>
</dbReference>
<proteinExistence type="predicted"/>
<evidence type="ECO:0000313" key="4">
    <source>
        <dbReference type="EMBL" id="KAF2691552.1"/>
    </source>
</evidence>
<evidence type="ECO:0000313" key="5">
    <source>
        <dbReference type="Proteomes" id="UP000799291"/>
    </source>
</evidence>
<dbReference type="GO" id="GO:0008270">
    <property type="term" value="F:zinc ion binding"/>
    <property type="evidence" value="ECO:0007669"/>
    <property type="project" value="UniProtKB-KW"/>
</dbReference>
<feature type="compositionally biased region" description="Acidic residues" evidence="2">
    <location>
        <begin position="481"/>
        <end position="493"/>
    </location>
</feature>
<dbReference type="PROSITE" id="PS50157">
    <property type="entry name" value="ZINC_FINGER_C2H2_2"/>
    <property type="match status" value="1"/>
</dbReference>
<accession>A0A6G1JLV9</accession>
<feature type="region of interest" description="Disordered" evidence="2">
    <location>
        <begin position="78"/>
        <end position="157"/>
    </location>
</feature>
<organism evidence="4 5">
    <name type="scientific">Lentithecium fluviatile CBS 122367</name>
    <dbReference type="NCBI Taxonomy" id="1168545"/>
    <lineage>
        <taxon>Eukaryota</taxon>
        <taxon>Fungi</taxon>
        <taxon>Dikarya</taxon>
        <taxon>Ascomycota</taxon>
        <taxon>Pezizomycotina</taxon>
        <taxon>Dothideomycetes</taxon>
        <taxon>Pleosporomycetidae</taxon>
        <taxon>Pleosporales</taxon>
        <taxon>Massarineae</taxon>
        <taxon>Lentitheciaceae</taxon>
        <taxon>Lentithecium</taxon>
    </lineage>
</organism>
<reference evidence="4" key="1">
    <citation type="journal article" date="2020" name="Stud. Mycol.">
        <title>101 Dothideomycetes genomes: a test case for predicting lifestyles and emergence of pathogens.</title>
        <authorList>
            <person name="Haridas S."/>
            <person name="Albert R."/>
            <person name="Binder M."/>
            <person name="Bloem J."/>
            <person name="Labutti K."/>
            <person name="Salamov A."/>
            <person name="Andreopoulos B."/>
            <person name="Baker S."/>
            <person name="Barry K."/>
            <person name="Bills G."/>
            <person name="Bluhm B."/>
            <person name="Cannon C."/>
            <person name="Castanera R."/>
            <person name="Culley D."/>
            <person name="Daum C."/>
            <person name="Ezra D."/>
            <person name="Gonzalez J."/>
            <person name="Henrissat B."/>
            <person name="Kuo A."/>
            <person name="Liang C."/>
            <person name="Lipzen A."/>
            <person name="Lutzoni F."/>
            <person name="Magnuson J."/>
            <person name="Mondo S."/>
            <person name="Nolan M."/>
            <person name="Ohm R."/>
            <person name="Pangilinan J."/>
            <person name="Park H.-J."/>
            <person name="Ramirez L."/>
            <person name="Alfaro M."/>
            <person name="Sun H."/>
            <person name="Tritt A."/>
            <person name="Yoshinaga Y."/>
            <person name="Zwiers L.-H."/>
            <person name="Turgeon B."/>
            <person name="Goodwin S."/>
            <person name="Spatafora J."/>
            <person name="Crous P."/>
            <person name="Grigoriev I."/>
        </authorList>
    </citation>
    <scope>NUCLEOTIDE SEQUENCE</scope>
    <source>
        <strain evidence="4">CBS 122367</strain>
    </source>
</reference>
<dbReference type="AlphaFoldDB" id="A0A6G1JLV9"/>
<feature type="region of interest" description="Disordered" evidence="2">
    <location>
        <begin position="332"/>
        <end position="375"/>
    </location>
</feature>
<feature type="compositionally biased region" description="Polar residues" evidence="2">
    <location>
        <begin position="344"/>
        <end position="359"/>
    </location>
</feature>
<evidence type="ECO:0000259" key="3">
    <source>
        <dbReference type="PROSITE" id="PS50157"/>
    </source>
</evidence>
<dbReference type="InterPro" id="IPR013087">
    <property type="entry name" value="Znf_C2H2_type"/>
</dbReference>
<keyword evidence="1" id="KW-0863">Zinc-finger</keyword>
<dbReference type="Proteomes" id="UP000799291">
    <property type="component" value="Unassembled WGS sequence"/>
</dbReference>
<gene>
    <name evidence="4" type="ORF">K458DRAFT_2138</name>
</gene>
<dbReference type="EMBL" id="MU005569">
    <property type="protein sequence ID" value="KAF2691552.1"/>
    <property type="molecule type" value="Genomic_DNA"/>
</dbReference>
<name>A0A6G1JLV9_9PLEO</name>
<keyword evidence="5" id="KW-1185">Reference proteome</keyword>
<feature type="region of interest" description="Disordered" evidence="2">
    <location>
        <begin position="427"/>
        <end position="493"/>
    </location>
</feature>
<feature type="compositionally biased region" description="Low complexity" evidence="2">
    <location>
        <begin position="86"/>
        <end position="99"/>
    </location>
</feature>
<evidence type="ECO:0000256" key="2">
    <source>
        <dbReference type="SAM" id="MobiDB-lite"/>
    </source>
</evidence>
<feature type="compositionally biased region" description="Low complexity" evidence="2">
    <location>
        <begin position="333"/>
        <end position="343"/>
    </location>
</feature>
<evidence type="ECO:0000256" key="1">
    <source>
        <dbReference type="PROSITE-ProRule" id="PRU00042"/>
    </source>
</evidence>
<sequence length="493" mass="54868">MRLNASSWMRTVCPGTHVYMSVNIPRNVGEILPGDSTLQRRMTIAEHRRTSKRRVWEYRTCPDCGLQFFAMPRLEASENSIETVERPPTTSLRTTTTPEENLKPPEVKPESQHLKPPEVSRIPPSYSQRQQWQQNLSPSPSPEVEAVPPPRSLGSDAGYKRRLLSLNSGNPLPFKRMHVFGRAERKSSHEAKKGTHSTVSLQYARTVHDPSYETEVTTAAGGGSVDIASYDELHAWDGTPIRPISTAPPGRDPIISASPSGIRCDDTSYHIRPIISMVTLSDRVRSWVSKAKKSMKPSRVQTLTCQFAHCGGEFYGWEDLNRHLREDHQLDNSVPVVSGGSSPATEKTSPNSSENTARDNATPPGTVGVAPQRPRAPIIIPTTIPTTVTHQQDVYSQQVLDFLPMHSGSFYSSEMPLPYPETHLWTTEQSSTPREAKIAPFQDPRTSASYDGYDLTVPPSRAPLADSYDGYSETRPSSCWPDDDDDDYSWCPS</sequence>
<feature type="compositionally biased region" description="Basic and acidic residues" evidence="2">
    <location>
        <begin position="100"/>
        <end position="118"/>
    </location>
</feature>
<protein>
    <recommendedName>
        <fullName evidence="3">C2H2-type domain-containing protein</fullName>
    </recommendedName>
</protein>